<evidence type="ECO:0000256" key="6">
    <source>
        <dbReference type="ARBA" id="ARBA00035261"/>
    </source>
</evidence>
<dbReference type="InterPro" id="IPR027486">
    <property type="entry name" value="Ribosomal_uS10_dom"/>
</dbReference>
<dbReference type="InterPro" id="IPR040055">
    <property type="entry name" value="Ribosomal_uS10m"/>
</dbReference>
<reference evidence="9 10" key="1">
    <citation type="journal article" date="2019" name="BMC Genomics">
        <title>New insights from Opisthorchis felineus genome: update on genomics of the epidemiologically important liver flukes.</title>
        <authorList>
            <person name="Ershov N.I."/>
            <person name="Mordvinov V.A."/>
            <person name="Prokhortchouk E.B."/>
            <person name="Pakharukova M.Y."/>
            <person name="Gunbin K.V."/>
            <person name="Ustyantsev K."/>
            <person name="Genaev M.A."/>
            <person name="Blinov A.G."/>
            <person name="Mazur A."/>
            <person name="Boulygina E."/>
            <person name="Tsygankova S."/>
            <person name="Khrameeva E."/>
            <person name="Chekanov N."/>
            <person name="Fan G."/>
            <person name="Xiao A."/>
            <person name="Zhang H."/>
            <person name="Xu X."/>
            <person name="Yang H."/>
            <person name="Solovyev V."/>
            <person name="Lee S.M."/>
            <person name="Liu X."/>
            <person name="Afonnikov D.A."/>
            <person name="Skryabin K.G."/>
        </authorList>
    </citation>
    <scope>NUCLEOTIDE SEQUENCE [LARGE SCALE GENOMIC DNA]</scope>
    <source>
        <strain evidence="9">AK-0245</strain>
        <tissue evidence="9">Whole organism</tissue>
    </source>
</reference>
<dbReference type="GO" id="GO:0005763">
    <property type="term" value="C:mitochondrial small ribosomal subunit"/>
    <property type="evidence" value="ECO:0007669"/>
    <property type="project" value="InterPro"/>
</dbReference>
<keyword evidence="4" id="KW-0496">Mitochondrion</keyword>
<dbReference type="EMBL" id="SJOL01007445">
    <property type="protein sequence ID" value="TGZ62588.1"/>
    <property type="molecule type" value="Genomic_DNA"/>
</dbReference>
<dbReference type="OrthoDB" id="366214at2759"/>
<evidence type="ECO:0000256" key="2">
    <source>
        <dbReference type="ARBA" id="ARBA00007102"/>
    </source>
</evidence>
<comment type="similarity">
    <text evidence="2">Belongs to the universal ribosomal protein uS10 family.</text>
</comment>
<dbReference type="SMART" id="SM01403">
    <property type="entry name" value="Ribosomal_S10"/>
    <property type="match status" value="1"/>
</dbReference>
<evidence type="ECO:0000313" key="10">
    <source>
        <dbReference type="Proteomes" id="UP000308267"/>
    </source>
</evidence>
<keyword evidence="10" id="KW-1185">Reference proteome</keyword>
<dbReference type="AlphaFoldDB" id="A0A4S2LP33"/>
<dbReference type="Gene3D" id="3.30.70.600">
    <property type="entry name" value="Ribosomal protein S10 domain"/>
    <property type="match status" value="1"/>
</dbReference>
<keyword evidence="5" id="KW-0687">Ribonucleoprotein</keyword>
<keyword evidence="3" id="KW-0689">Ribosomal protein</keyword>
<organism evidence="9 10">
    <name type="scientific">Opisthorchis felineus</name>
    <dbReference type="NCBI Taxonomy" id="147828"/>
    <lineage>
        <taxon>Eukaryota</taxon>
        <taxon>Metazoa</taxon>
        <taxon>Spiralia</taxon>
        <taxon>Lophotrochozoa</taxon>
        <taxon>Platyhelminthes</taxon>
        <taxon>Trematoda</taxon>
        <taxon>Digenea</taxon>
        <taxon>Opisthorchiida</taxon>
        <taxon>Opisthorchiata</taxon>
        <taxon>Opisthorchiidae</taxon>
        <taxon>Opisthorchis</taxon>
    </lineage>
</organism>
<dbReference type="Proteomes" id="UP000308267">
    <property type="component" value="Unassembled WGS sequence"/>
</dbReference>
<sequence length="203" mass="23964">MWSYIVQSPLRCVHITMSRPSFLQFFPLQRFAAQWHQLCRTNPYIQHVNYSAYSTVPTSTSQPITDSNRRLDGEETAERDVLYKKIVLTVKGHEPEVLQSYQSFVQEVCENLALDLHCETRNRPTFKRLSLNKSPFIYKKHQRQYEFRTYYKYFTISRITGCTADVFLEYVQRNLPEGVAMECARHRLEKLPEAIVSKTTQPQ</sequence>
<evidence type="ECO:0000256" key="7">
    <source>
        <dbReference type="ARBA" id="ARBA00035544"/>
    </source>
</evidence>
<protein>
    <recommendedName>
        <fullName evidence="6">Small ribosomal subunit protein uS10m</fullName>
    </recommendedName>
    <alternativeName>
        <fullName evidence="7">28S ribosomal protein S10, mitochondrial</fullName>
    </alternativeName>
</protein>
<evidence type="ECO:0000256" key="1">
    <source>
        <dbReference type="ARBA" id="ARBA00004173"/>
    </source>
</evidence>
<dbReference type="PANTHER" id="PTHR13334">
    <property type="entry name" value="MITOCHONDRIAL 28S RIBOSOMAL PROTEIN S10"/>
    <property type="match status" value="1"/>
</dbReference>
<dbReference type="STRING" id="147828.A0A4S2LP33"/>
<gene>
    <name evidence="9" type="ORF">CRM22_007350</name>
</gene>
<feature type="domain" description="Small ribosomal subunit protein uS10" evidence="8">
    <location>
        <begin position="87"/>
        <end position="184"/>
    </location>
</feature>
<comment type="subcellular location">
    <subcellularLocation>
        <location evidence="1">Mitochondrion</location>
    </subcellularLocation>
</comment>
<evidence type="ECO:0000259" key="8">
    <source>
        <dbReference type="SMART" id="SM01403"/>
    </source>
</evidence>
<evidence type="ECO:0000256" key="4">
    <source>
        <dbReference type="ARBA" id="ARBA00023128"/>
    </source>
</evidence>
<evidence type="ECO:0000256" key="3">
    <source>
        <dbReference type="ARBA" id="ARBA00022980"/>
    </source>
</evidence>
<comment type="caution">
    <text evidence="9">The sequence shown here is derived from an EMBL/GenBank/DDBJ whole genome shotgun (WGS) entry which is preliminary data.</text>
</comment>
<dbReference type="PANTHER" id="PTHR13334:SF4">
    <property type="entry name" value="SMALL RIBOSOMAL SUBUNIT PROTEIN US10M"/>
    <property type="match status" value="1"/>
</dbReference>
<dbReference type="InterPro" id="IPR036838">
    <property type="entry name" value="Ribosomal_uS10_dom_sf"/>
</dbReference>
<dbReference type="Pfam" id="PF00338">
    <property type="entry name" value="Ribosomal_S10"/>
    <property type="match status" value="1"/>
</dbReference>
<proteinExistence type="inferred from homology"/>
<evidence type="ECO:0000256" key="5">
    <source>
        <dbReference type="ARBA" id="ARBA00023274"/>
    </source>
</evidence>
<dbReference type="SUPFAM" id="SSF54999">
    <property type="entry name" value="Ribosomal protein S10"/>
    <property type="match status" value="1"/>
</dbReference>
<accession>A0A4S2LP33</accession>
<evidence type="ECO:0000313" key="9">
    <source>
        <dbReference type="EMBL" id="TGZ62588.1"/>
    </source>
</evidence>
<name>A0A4S2LP33_OPIFE</name>